<dbReference type="Proteomes" id="UP000779900">
    <property type="component" value="Unassembled WGS sequence"/>
</dbReference>
<evidence type="ECO:0000313" key="2">
    <source>
        <dbReference type="EMBL" id="MBM3332890.1"/>
    </source>
</evidence>
<evidence type="ECO:0000313" key="3">
    <source>
        <dbReference type="Proteomes" id="UP000779900"/>
    </source>
</evidence>
<comment type="caution">
    <text evidence="2">The sequence shown here is derived from an EMBL/GenBank/DDBJ whole genome shotgun (WGS) entry which is preliminary data.</text>
</comment>
<dbReference type="AlphaFoldDB" id="A0A937XKR3"/>
<keyword evidence="1" id="KW-0472">Membrane</keyword>
<sequence length="214" mass="22465">MRNLASVTRRPYLVGRSVGAAVRRHLADDRGVAALEAVLVLLFIAGVLLGIVLLGQWGTHLQYSQMGARLLAFDAGDTTLAKSGRAGDSAVQTFSSSSWDPYGGSLPVGWLNVMFVLPNQRFCGRVSGVQSGRLPGQSPSLFDFSPAALGYSSGACAATNPWSDSGPRVQSQFLGIAYYVGRYRTGPEGLGSVPSIPPGIPLVETILGRVGGVR</sequence>
<name>A0A937XKR3_UNCW3</name>
<gene>
    <name evidence="2" type="ORF">FJY68_13755</name>
</gene>
<proteinExistence type="predicted"/>
<accession>A0A937XKR3</accession>
<keyword evidence="1" id="KW-0812">Transmembrane</keyword>
<organism evidence="2 3">
    <name type="scientific">candidate division WOR-3 bacterium</name>
    <dbReference type="NCBI Taxonomy" id="2052148"/>
    <lineage>
        <taxon>Bacteria</taxon>
        <taxon>Bacteria division WOR-3</taxon>
    </lineage>
</organism>
<reference evidence="2" key="1">
    <citation type="submission" date="2019-03" db="EMBL/GenBank/DDBJ databases">
        <title>Lake Tanganyika Metagenome-Assembled Genomes (MAGs).</title>
        <authorList>
            <person name="Tran P."/>
        </authorList>
    </citation>
    <scope>NUCLEOTIDE SEQUENCE</scope>
    <source>
        <strain evidence="2">K_DeepCast_150m_m2_040</strain>
    </source>
</reference>
<protein>
    <submittedName>
        <fullName evidence="2">Uncharacterized protein</fullName>
    </submittedName>
</protein>
<dbReference type="EMBL" id="VGIR01000162">
    <property type="protein sequence ID" value="MBM3332890.1"/>
    <property type="molecule type" value="Genomic_DNA"/>
</dbReference>
<feature type="transmembrane region" description="Helical" evidence="1">
    <location>
        <begin position="33"/>
        <end position="57"/>
    </location>
</feature>
<evidence type="ECO:0000256" key="1">
    <source>
        <dbReference type="SAM" id="Phobius"/>
    </source>
</evidence>
<keyword evidence="1" id="KW-1133">Transmembrane helix</keyword>